<dbReference type="Pfam" id="PF01762">
    <property type="entry name" value="Galactosyl_T"/>
    <property type="match status" value="1"/>
</dbReference>
<reference evidence="12" key="1">
    <citation type="journal article" date="2015" name="Nat. Genet.">
        <title>The genome and transcriptome of the zoonotic hookworm Ancylostoma ceylanicum identify infection-specific gene families.</title>
        <authorList>
            <person name="Schwarz E.M."/>
            <person name="Hu Y."/>
            <person name="Antoshechkin I."/>
            <person name="Miller M.M."/>
            <person name="Sternberg P.W."/>
            <person name="Aroian R.V."/>
        </authorList>
    </citation>
    <scope>NUCLEOTIDE SEQUENCE</scope>
    <source>
        <strain evidence="12">HY135</strain>
    </source>
</reference>
<dbReference type="Proteomes" id="UP000024635">
    <property type="component" value="Unassembled WGS sequence"/>
</dbReference>
<evidence type="ECO:0000256" key="6">
    <source>
        <dbReference type="ARBA" id="ARBA00022968"/>
    </source>
</evidence>
<evidence type="ECO:0000256" key="5">
    <source>
        <dbReference type="ARBA" id="ARBA00022692"/>
    </source>
</evidence>
<dbReference type="AlphaFoldDB" id="A0A016TY79"/>
<dbReference type="PANTHER" id="PTHR11214:SF3">
    <property type="entry name" value="BETA-1,3-GALACTOSYLTRANSFERASE 6"/>
    <property type="match status" value="1"/>
</dbReference>
<name>A0A016TY79_9BILA</name>
<evidence type="ECO:0000256" key="8">
    <source>
        <dbReference type="ARBA" id="ARBA00023034"/>
    </source>
</evidence>
<evidence type="ECO:0000256" key="10">
    <source>
        <dbReference type="RuleBase" id="RU363063"/>
    </source>
</evidence>
<keyword evidence="5 10" id="KW-0812">Transmembrane</keyword>
<dbReference type="InterPro" id="IPR002659">
    <property type="entry name" value="Glyco_trans_31"/>
</dbReference>
<keyword evidence="4" id="KW-0808">Transferase</keyword>
<keyword evidence="9 10" id="KW-0472">Membrane</keyword>
<keyword evidence="6 10" id="KW-0735">Signal-anchor</keyword>
<dbReference type="Gene3D" id="3.90.550.50">
    <property type="match status" value="1"/>
</dbReference>
<evidence type="ECO:0000313" key="12">
    <source>
        <dbReference type="Proteomes" id="UP000024635"/>
    </source>
</evidence>
<gene>
    <name evidence="11" type="primary">Acey_s0068.g243</name>
    <name evidence="11" type="ORF">Y032_0068g243</name>
</gene>
<keyword evidence="3 10" id="KW-0328">Glycosyltransferase</keyword>
<evidence type="ECO:0000256" key="9">
    <source>
        <dbReference type="ARBA" id="ARBA00023136"/>
    </source>
</evidence>
<sequence length="339" mass="39295">MSLILRCVHKFPVAIRFRVILFTRIGLKYDIMVHCCTISQMFLIMVFCFVVCHLSVVRYKQTNIDLINDLLQQENTVKYRNEALRPRNLLAAPDVDFCKDIRFLVMVLTKPDDFETRQLWRKLYGDPLLRNEHRYRILFLIGVQPGSENGTIVEEEIRAYGDLLVASYLDSYRNLVHKTLSGMRYFATACIGVRALVKIDDDVAWNVTKVSSFIEKNVVPGVIYCHRWDNNYPIRFAKSKVYATMSEWPSYYYPKYCSGVGYIAHKHAVLRMLDAVSQSEFFWVDDIFTTGVLTEKSNVPLYSINNAVEIFKENATKLDLKTMFHLTKQANVGIGFVSN</sequence>
<evidence type="ECO:0000256" key="7">
    <source>
        <dbReference type="ARBA" id="ARBA00022989"/>
    </source>
</evidence>
<feature type="transmembrane region" description="Helical" evidence="10">
    <location>
        <begin position="31"/>
        <end position="56"/>
    </location>
</feature>
<evidence type="ECO:0000256" key="1">
    <source>
        <dbReference type="ARBA" id="ARBA00004323"/>
    </source>
</evidence>
<dbReference type="OrthoDB" id="6355886at2759"/>
<organism evidence="11 12">
    <name type="scientific">Ancylostoma ceylanicum</name>
    <dbReference type="NCBI Taxonomy" id="53326"/>
    <lineage>
        <taxon>Eukaryota</taxon>
        <taxon>Metazoa</taxon>
        <taxon>Ecdysozoa</taxon>
        <taxon>Nematoda</taxon>
        <taxon>Chromadorea</taxon>
        <taxon>Rhabditida</taxon>
        <taxon>Rhabditina</taxon>
        <taxon>Rhabditomorpha</taxon>
        <taxon>Strongyloidea</taxon>
        <taxon>Ancylostomatidae</taxon>
        <taxon>Ancylostomatinae</taxon>
        <taxon>Ancylostoma</taxon>
    </lineage>
</organism>
<dbReference type="GO" id="GO:0016758">
    <property type="term" value="F:hexosyltransferase activity"/>
    <property type="evidence" value="ECO:0007669"/>
    <property type="project" value="InterPro"/>
</dbReference>
<evidence type="ECO:0000256" key="2">
    <source>
        <dbReference type="ARBA" id="ARBA00008661"/>
    </source>
</evidence>
<evidence type="ECO:0000313" key="11">
    <source>
        <dbReference type="EMBL" id="EYC07999.1"/>
    </source>
</evidence>
<dbReference type="GO" id="GO:0006493">
    <property type="term" value="P:protein O-linked glycosylation"/>
    <property type="evidence" value="ECO:0007669"/>
    <property type="project" value="TreeGrafter"/>
</dbReference>
<keyword evidence="12" id="KW-1185">Reference proteome</keyword>
<accession>A0A016TY79</accession>
<keyword evidence="7 10" id="KW-1133">Transmembrane helix</keyword>
<dbReference type="GO" id="GO:0000139">
    <property type="term" value="C:Golgi membrane"/>
    <property type="evidence" value="ECO:0007669"/>
    <property type="project" value="UniProtKB-SubCell"/>
</dbReference>
<dbReference type="PANTHER" id="PTHR11214">
    <property type="entry name" value="BETA-1,3-N-ACETYLGLUCOSAMINYLTRANSFERASE"/>
    <property type="match status" value="1"/>
</dbReference>
<comment type="subcellular location">
    <subcellularLocation>
        <location evidence="1 10">Golgi apparatus membrane</location>
        <topology evidence="1 10">Single-pass type II membrane protein</topology>
    </subcellularLocation>
</comment>
<keyword evidence="8 10" id="KW-0333">Golgi apparatus</keyword>
<proteinExistence type="inferred from homology"/>
<dbReference type="EMBL" id="JARK01001404">
    <property type="protein sequence ID" value="EYC07999.1"/>
    <property type="molecule type" value="Genomic_DNA"/>
</dbReference>
<dbReference type="EC" id="2.4.1.-" evidence="10"/>
<protein>
    <recommendedName>
        <fullName evidence="10">Hexosyltransferase</fullName>
        <ecNumber evidence="10">2.4.1.-</ecNumber>
    </recommendedName>
</protein>
<comment type="caution">
    <text evidence="11">The sequence shown here is derived from an EMBL/GenBank/DDBJ whole genome shotgun (WGS) entry which is preliminary data.</text>
</comment>
<evidence type="ECO:0000256" key="4">
    <source>
        <dbReference type="ARBA" id="ARBA00022679"/>
    </source>
</evidence>
<evidence type="ECO:0000256" key="3">
    <source>
        <dbReference type="ARBA" id="ARBA00022676"/>
    </source>
</evidence>
<comment type="similarity">
    <text evidence="2 10">Belongs to the glycosyltransferase 31 family.</text>
</comment>